<evidence type="ECO:0000313" key="2">
    <source>
        <dbReference type="Proteomes" id="UP000233769"/>
    </source>
</evidence>
<sequence length="86" mass="8998">MVTALVPCASTGEIGDALNQALDQAEQALAGTISIHDGIASDVRLGDCVWKLKLLRERAANLVAMCDCIAAIDADPFLITDSREAA</sequence>
<evidence type="ECO:0000313" key="1">
    <source>
        <dbReference type="EMBL" id="SOR27180.1"/>
    </source>
</evidence>
<dbReference type="AlphaFoldDB" id="A0A2N9AJ35"/>
<accession>A0A2N9AJ35</accession>
<protein>
    <submittedName>
        <fullName evidence="1">Uncharacterized protein</fullName>
    </submittedName>
</protein>
<reference evidence="2" key="1">
    <citation type="submission" date="2017-10" db="EMBL/GenBank/DDBJ databases">
        <authorList>
            <person name="Regsiter A."/>
            <person name="William W."/>
        </authorList>
    </citation>
    <scope>NUCLEOTIDE SEQUENCE [LARGE SCALE GENOMIC DNA]</scope>
</reference>
<organism evidence="1 2">
    <name type="scientific">Methylorubrum extorquens</name>
    <name type="common">Methylobacterium dichloromethanicum</name>
    <name type="synonym">Methylobacterium extorquens</name>
    <dbReference type="NCBI Taxonomy" id="408"/>
    <lineage>
        <taxon>Bacteria</taxon>
        <taxon>Pseudomonadati</taxon>
        <taxon>Pseudomonadota</taxon>
        <taxon>Alphaproteobacteria</taxon>
        <taxon>Hyphomicrobiales</taxon>
        <taxon>Methylobacteriaceae</taxon>
        <taxon>Methylorubrum</taxon>
    </lineage>
</organism>
<dbReference type="EMBL" id="LT962688">
    <property type="protein sequence ID" value="SOR27180.1"/>
    <property type="molecule type" value="Genomic_DNA"/>
</dbReference>
<name>A0A2N9AJ35_METEX</name>
<dbReference type="Proteomes" id="UP000233769">
    <property type="component" value="Chromosome tk0001"/>
</dbReference>
<gene>
    <name evidence="1" type="ORF">TK0001_0578</name>
</gene>
<proteinExistence type="predicted"/>